<dbReference type="CDD" id="cd02020">
    <property type="entry name" value="CMPK"/>
    <property type="match status" value="1"/>
</dbReference>
<evidence type="ECO:0000256" key="3">
    <source>
        <dbReference type="ARBA" id="ARBA00022741"/>
    </source>
</evidence>
<feature type="binding site" evidence="8">
    <location>
        <begin position="28"/>
        <end position="36"/>
    </location>
    <ligand>
        <name>ATP</name>
        <dbReference type="ChEBI" id="CHEBI:30616"/>
    </ligand>
</feature>
<keyword evidence="3 8" id="KW-0547">Nucleotide-binding</keyword>
<dbReference type="NCBIfam" id="TIGR00017">
    <property type="entry name" value="cmk"/>
    <property type="match status" value="1"/>
</dbReference>
<dbReference type="GO" id="GO:0036430">
    <property type="term" value="F:CMP kinase activity"/>
    <property type="evidence" value="ECO:0007669"/>
    <property type="project" value="RHEA"/>
</dbReference>
<evidence type="ECO:0000256" key="8">
    <source>
        <dbReference type="HAMAP-Rule" id="MF_00238"/>
    </source>
</evidence>
<evidence type="ECO:0000313" key="11">
    <source>
        <dbReference type="Proteomes" id="UP000199501"/>
    </source>
</evidence>
<dbReference type="OrthoDB" id="9807434at2"/>
<gene>
    <name evidence="8" type="primary">cmk</name>
    <name evidence="10" type="ORF">SAMN05216174_115113</name>
</gene>
<dbReference type="InterPro" id="IPR003136">
    <property type="entry name" value="Cytidylate_kin"/>
</dbReference>
<dbReference type="HAMAP" id="MF_00238">
    <property type="entry name" value="Cytidyl_kinase_type1"/>
    <property type="match status" value="1"/>
</dbReference>
<dbReference type="EMBL" id="FMZZ01000015">
    <property type="protein sequence ID" value="SDD67791.1"/>
    <property type="molecule type" value="Genomic_DNA"/>
</dbReference>
<dbReference type="InterPro" id="IPR011994">
    <property type="entry name" value="Cytidylate_kinase_dom"/>
</dbReference>
<comment type="similarity">
    <text evidence="1 8">Belongs to the cytidylate kinase family. Type 1 subfamily.</text>
</comment>
<comment type="subcellular location">
    <subcellularLocation>
        <location evidence="8">Cytoplasm</location>
    </subcellularLocation>
</comment>
<dbReference type="GO" id="GO:0036431">
    <property type="term" value="F:dCMP kinase activity"/>
    <property type="evidence" value="ECO:0007669"/>
    <property type="project" value="InterPro"/>
</dbReference>
<keyword evidence="5 8" id="KW-0067">ATP-binding</keyword>
<dbReference type="GO" id="GO:0005829">
    <property type="term" value="C:cytosol"/>
    <property type="evidence" value="ECO:0007669"/>
    <property type="project" value="TreeGrafter"/>
</dbReference>
<dbReference type="GO" id="GO:0006220">
    <property type="term" value="P:pyrimidine nucleotide metabolic process"/>
    <property type="evidence" value="ECO:0007669"/>
    <property type="project" value="UniProtKB-UniRule"/>
</dbReference>
<evidence type="ECO:0000256" key="2">
    <source>
        <dbReference type="ARBA" id="ARBA00022679"/>
    </source>
</evidence>
<reference evidence="11" key="1">
    <citation type="submission" date="2016-10" db="EMBL/GenBank/DDBJ databases">
        <authorList>
            <person name="Varghese N."/>
            <person name="Submissions S."/>
        </authorList>
    </citation>
    <scope>NUCLEOTIDE SEQUENCE [LARGE SCALE GENOMIC DNA]</scope>
    <source>
        <strain evidence="11">IBRC-M 10403</strain>
    </source>
</reference>
<dbReference type="AlphaFoldDB" id="A0A1G6WPQ2"/>
<evidence type="ECO:0000256" key="6">
    <source>
        <dbReference type="ARBA" id="ARBA00047615"/>
    </source>
</evidence>
<keyword evidence="8" id="KW-0963">Cytoplasm</keyword>
<keyword evidence="4 8" id="KW-0418">Kinase</keyword>
<dbReference type="PANTHER" id="PTHR21299">
    <property type="entry name" value="CYTIDYLATE KINASE/PANTOATE-BETA-ALANINE LIGASE"/>
    <property type="match status" value="1"/>
</dbReference>
<evidence type="ECO:0000259" key="9">
    <source>
        <dbReference type="Pfam" id="PF02224"/>
    </source>
</evidence>
<evidence type="ECO:0000256" key="4">
    <source>
        <dbReference type="ARBA" id="ARBA00022777"/>
    </source>
</evidence>
<evidence type="ECO:0000313" key="10">
    <source>
        <dbReference type="EMBL" id="SDD67791.1"/>
    </source>
</evidence>
<dbReference type="SUPFAM" id="SSF52540">
    <property type="entry name" value="P-loop containing nucleoside triphosphate hydrolases"/>
    <property type="match status" value="1"/>
</dbReference>
<dbReference type="GO" id="GO:0015949">
    <property type="term" value="P:nucleobase-containing small molecule interconversion"/>
    <property type="evidence" value="ECO:0007669"/>
    <property type="project" value="TreeGrafter"/>
</dbReference>
<dbReference type="Pfam" id="PF02224">
    <property type="entry name" value="Cytidylate_kin"/>
    <property type="match status" value="1"/>
</dbReference>
<dbReference type="Gene3D" id="3.40.50.300">
    <property type="entry name" value="P-loop containing nucleotide triphosphate hydrolases"/>
    <property type="match status" value="1"/>
</dbReference>
<evidence type="ECO:0000256" key="5">
    <source>
        <dbReference type="ARBA" id="ARBA00022840"/>
    </source>
</evidence>
<accession>A0A1G6WPQ2</accession>
<keyword evidence="2 8" id="KW-0808">Transferase</keyword>
<dbReference type="GO" id="GO:0005524">
    <property type="term" value="F:ATP binding"/>
    <property type="evidence" value="ECO:0007669"/>
    <property type="project" value="UniProtKB-UniRule"/>
</dbReference>
<dbReference type="InterPro" id="IPR027417">
    <property type="entry name" value="P-loop_NTPase"/>
</dbReference>
<evidence type="ECO:0000256" key="1">
    <source>
        <dbReference type="ARBA" id="ARBA00009427"/>
    </source>
</evidence>
<protein>
    <recommendedName>
        <fullName evidence="8">Cytidylate kinase</fullName>
        <shortName evidence="8">CK</shortName>
        <ecNumber evidence="8">2.7.4.25</ecNumber>
    </recommendedName>
    <alternativeName>
        <fullName evidence="8">Cytidine monophosphate kinase</fullName>
        <shortName evidence="8">CMP kinase</shortName>
    </alternativeName>
</protein>
<dbReference type="EC" id="2.7.4.25" evidence="8"/>
<dbReference type="STRING" id="1271860.SAMN05216174_115113"/>
<feature type="domain" description="Cytidylate kinase" evidence="9">
    <location>
        <begin position="24"/>
        <end position="242"/>
    </location>
</feature>
<dbReference type="PANTHER" id="PTHR21299:SF2">
    <property type="entry name" value="CYTIDYLATE KINASE"/>
    <property type="match status" value="1"/>
</dbReference>
<dbReference type="Proteomes" id="UP000199501">
    <property type="component" value="Unassembled WGS sequence"/>
</dbReference>
<evidence type="ECO:0000256" key="7">
    <source>
        <dbReference type="ARBA" id="ARBA00048478"/>
    </source>
</evidence>
<keyword evidence="11" id="KW-1185">Reference proteome</keyword>
<name>A0A1G6WPQ2_9PSEU</name>
<organism evidence="10 11">
    <name type="scientific">Actinokineospora iranica</name>
    <dbReference type="NCBI Taxonomy" id="1271860"/>
    <lineage>
        <taxon>Bacteria</taxon>
        <taxon>Bacillati</taxon>
        <taxon>Actinomycetota</taxon>
        <taxon>Actinomycetes</taxon>
        <taxon>Pseudonocardiales</taxon>
        <taxon>Pseudonocardiaceae</taxon>
        <taxon>Actinokineospora</taxon>
    </lineage>
</organism>
<comment type="catalytic activity">
    <reaction evidence="7 8">
        <text>CMP + ATP = CDP + ADP</text>
        <dbReference type="Rhea" id="RHEA:11600"/>
        <dbReference type="ChEBI" id="CHEBI:30616"/>
        <dbReference type="ChEBI" id="CHEBI:58069"/>
        <dbReference type="ChEBI" id="CHEBI:60377"/>
        <dbReference type="ChEBI" id="CHEBI:456216"/>
        <dbReference type="EC" id="2.7.4.25"/>
    </reaction>
</comment>
<sequence length="253" mass="26464">MVRWQRRANKEADAVGQGELRGVVAMDGPSGTGKSTVARRLAGALGAGYLDTGAMYRAITLAVLRAGVDPADSAAVLRVAEAADLHIGTDPRHASVHLGAEDVAAEIRGQRVTLAVSAVSAVPRVRDLLVARQRQIINEAGARLGGIVVEGRDIGTVVAPDAGLKVYLTASAAARAARRTAQDSAEGRKSTVDATLADVQRRDRLDSTRAVSPLRPAEDAVEVDTTELDITGVLDHLLAIVRDRGLHRAAAAR</sequence>
<comment type="catalytic activity">
    <reaction evidence="6 8">
        <text>dCMP + ATP = dCDP + ADP</text>
        <dbReference type="Rhea" id="RHEA:25094"/>
        <dbReference type="ChEBI" id="CHEBI:30616"/>
        <dbReference type="ChEBI" id="CHEBI:57566"/>
        <dbReference type="ChEBI" id="CHEBI:58593"/>
        <dbReference type="ChEBI" id="CHEBI:456216"/>
        <dbReference type="EC" id="2.7.4.25"/>
    </reaction>
</comment>
<proteinExistence type="inferred from homology"/>